<evidence type="ECO:0000313" key="6">
    <source>
        <dbReference type="EMBL" id="KDR95138.1"/>
    </source>
</evidence>
<dbReference type="RefSeq" id="WP_038265135.1">
    <property type="nucleotide sequence ID" value="NZ_FSRH01000002.1"/>
</dbReference>
<dbReference type="InterPro" id="IPR001789">
    <property type="entry name" value="Sig_transdc_resp-reg_receiver"/>
</dbReference>
<proteinExistence type="predicted"/>
<evidence type="ECO:0000256" key="1">
    <source>
        <dbReference type="ARBA" id="ARBA00018672"/>
    </source>
</evidence>
<dbReference type="InterPro" id="IPR013972">
    <property type="entry name" value="YcbB"/>
</dbReference>
<protein>
    <recommendedName>
        <fullName evidence="1">Stage 0 sporulation protein A homolog</fullName>
    </recommendedName>
</protein>
<keyword evidence="7" id="KW-1185">Reference proteome</keyword>
<dbReference type="InterPro" id="IPR050595">
    <property type="entry name" value="Bact_response_regulator"/>
</dbReference>
<dbReference type="PANTHER" id="PTHR44591:SF3">
    <property type="entry name" value="RESPONSE REGULATORY DOMAIN-CONTAINING PROTEIN"/>
    <property type="match status" value="1"/>
</dbReference>
<dbReference type="STRING" id="1121324.CLIT_11c01670"/>
<evidence type="ECO:0000313" key="7">
    <source>
        <dbReference type="Proteomes" id="UP000027946"/>
    </source>
</evidence>
<dbReference type="GO" id="GO:0000160">
    <property type="term" value="P:phosphorelay signal transduction system"/>
    <property type="evidence" value="ECO:0007669"/>
    <property type="project" value="InterPro"/>
</dbReference>
<evidence type="ECO:0000256" key="3">
    <source>
        <dbReference type="ARBA" id="ARBA00024867"/>
    </source>
</evidence>
<name>A0A069REG0_PEPLI</name>
<comment type="function">
    <text evidence="3">May play the central regulatory role in sporulation. It may be an element of the effector pathway responsible for the activation of sporulation genes in response to nutritional stress. Spo0A may act in concert with spo0H (a sigma factor) to control the expression of some genes that are critical to the sporulation process.</text>
</comment>
<organism evidence="6 7">
    <name type="scientific">Peptoclostridium litorale DSM 5388</name>
    <dbReference type="NCBI Taxonomy" id="1121324"/>
    <lineage>
        <taxon>Bacteria</taxon>
        <taxon>Bacillati</taxon>
        <taxon>Bacillota</taxon>
        <taxon>Clostridia</taxon>
        <taxon>Peptostreptococcales</taxon>
        <taxon>Peptoclostridiaceae</taxon>
        <taxon>Peptoclostridium</taxon>
    </lineage>
</organism>
<evidence type="ECO:0000259" key="5">
    <source>
        <dbReference type="PROSITE" id="PS50110"/>
    </source>
</evidence>
<dbReference type="InterPro" id="IPR011006">
    <property type="entry name" value="CheY-like_superfamily"/>
</dbReference>
<reference evidence="6 7" key="1">
    <citation type="submission" date="2014-03" db="EMBL/GenBank/DDBJ databases">
        <title>Genome sequence of Clostridium litorale W6, DSM 5388.</title>
        <authorList>
            <person name="Poehlein A."/>
            <person name="Jagirdar A."/>
            <person name="Khonsari B."/>
            <person name="Chibani C.M."/>
            <person name="Gutierrez Gutierrez D.A."/>
            <person name="Davydova E."/>
            <person name="Alghaithi H.S."/>
            <person name="Nair K.P."/>
            <person name="Dhamotharan K."/>
            <person name="Chandran L."/>
            <person name="G W."/>
            <person name="Daniel R."/>
        </authorList>
    </citation>
    <scope>NUCLEOTIDE SEQUENCE [LARGE SCALE GENOMIC DNA]</scope>
    <source>
        <strain evidence="6 7">W6</strain>
    </source>
</reference>
<dbReference type="AlphaFoldDB" id="A0A069REG0"/>
<dbReference type="Proteomes" id="UP000027946">
    <property type="component" value="Unassembled WGS sequence"/>
</dbReference>
<dbReference type="PANTHER" id="PTHR44591">
    <property type="entry name" value="STRESS RESPONSE REGULATOR PROTEIN 1"/>
    <property type="match status" value="1"/>
</dbReference>
<keyword evidence="2 4" id="KW-0597">Phosphoprotein</keyword>
<dbReference type="Pfam" id="PF08664">
    <property type="entry name" value="YcbB"/>
    <property type="match status" value="1"/>
</dbReference>
<sequence length="275" mass="31585">MNIFIVEDDMNIIRILKRIVEDRALGRVVGYCQDGEQAIEEIRDVNPDMVLVDLLMPGMDGISLVGHLKRELAHIQFIMISQVASKDMIAKAYEKGVEYYIYKPVNAVEVENIINKVKSQFEMKRTFNQIQRFFDSGAPKDEPKKDIENRIKEVMKSIGIMGEIGSKDIISIVKFLIDSGKSMNDYTIKELCAKFTDNPKSMEQRIRRTATVGMVNIANIGIEDYMNDTFTEYSNGLYNFEQVKREMDSIRGKSKRGGKINLKKFIDGMIFYSTR</sequence>
<dbReference type="Pfam" id="PF00072">
    <property type="entry name" value="Response_reg"/>
    <property type="match status" value="1"/>
</dbReference>
<gene>
    <name evidence="6" type="primary">glnL</name>
    <name evidence="6" type="ORF">CLIT_11c01670</name>
</gene>
<comment type="caution">
    <text evidence="6">The sequence shown here is derived from an EMBL/GenBank/DDBJ whole genome shotgun (WGS) entry which is preliminary data.</text>
</comment>
<dbReference type="SMART" id="SM00448">
    <property type="entry name" value="REC"/>
    <property type="match status" value="1"/>
</dbReference>
<evidence type="ECO:0000256" key="2">
    <source>
        <dbReference type="ARBA" id="ARBA00022553"/>
    </source>
</evidence>
<accession>A0A069REG0</accession>
<dbReference type="OrthoDB" id="9779069at2"/>
<feature type="modified residue" description="4-aspartylphosphate" evidence="4">
    <location>
        <position position="53"/>
    </location>
</feature>
<dbReference type="Gene3D" id="3.40.50.2300">
    <property type="match status" value="1"/>
</dbReference>
<dbReference type="eggNOG" id="COG4753">
    <property type="taxonomic scope" value="Bacteria"/>
</dbReference>
<dbReference type="EMBL" id="JJMM01000011">
    <property type="protein sequence ID" value="KDR95138.1"/>
    <property type="molecule type" value="Genomic_DNA"/>
</dbReference>
<dbReference type="PROSITE" id="PS50110">
    <property type="entry name" value="RESPONSE_REGULATORY"/>
    <property type="match status" value="1"/>
</dbReference>
<evidence type="ECO:0000256" key="4">
    <source>
        <dbReference type="PROSITE-ProRule" id="PRU00169"/>
    </source>
</evidence>
<dbReference type="SUPFAM" id="SSF52172">
    <property type="entry name" value="CheY-like"/>
    <property type="match status" value="1"/>
</dbReference>
<feature type="domain" description="Response regulatory" evidence="5">
    <location>
        <begin position="2"/>
        <end position="118"/>
    </location>
</feature>